<proteinExistence type="predicted"/>
<evidence type="ECO:0000313" key="3">
    <source>
        <dbReference type="Proteomes" id="UP000029736"/>
    </source>
</evidence>
<name>A0A098S8Y8_9BACT</name>
<accession>A0A098S8Y8</accession>
<protein>
    <submittedName>
        <fullName evidence="2">Uncharacterized protein</fullName>
    </submittedName>
</protein>
<keyword evidence="1" id="KW-0175">Coiled coil</keyword>
<comment type="caution">
    <text evidence="2">The sequence shown here is derived from an EMBL/GenBank/DDBJ whole genome shotgun (WGS) entry which is preliminary data.</text>
</comment>
<organism evidence="2 3">
    <name type="scientific">Phaeodactylibacter xiamenensis</name>
    <dbReference type="NCBI Taxonomy" id="1524460"/>
    <lineage>
        <taxon>Bacteria</taxon>
        <taxon>Pseudomonadati</taxon>
        <taxon>Bacteroidota</taxon>
        <taxon>Saprospiria</taxon>
        <taxon>Saprospirales</taxon>
        <taxon>Haliscomenobacteraceae</taxon>
        <taxon>Phaeodactylibacter</taxon>
    </lineage>
</organism>
<keyword evidence="3" id="KW-1185">Reference proteome</keyword>
<dbReference type="STRING" id="1524460.IX84_09800"/>
<feature type="coiled-coil region" evidence="1">
    <location>
        <begin position="218"/>
        <end position="294"/>
    </location>
</feature>
<evidence type="ECO:0000313" key="2">
    <source>
        <dbReference type="EMBL" id="KGE88118.1"/>
    </source>
</evidence>
<dbReference type="AlphaFoldDB" id="A0A098S8Y8"/>
<evidence type="ECO:0000256" key="1">
    <source>
        <dbReference type="SAM" id="Coils"/>
    </source>
</evidence>
<dbReference type="Proteomes" id="UP000029736">
    <property type="component" value="Unassembled WGS sequence"/>
</dbReference>
<dbReference type="RefSeq" id="WP_152604979.1">
    <property type="nucleotide sequence ID" value="NZ_JBKAGJ010000028.1"/>
</dbReference>
<dbReference type="OrthoDB" id="1491176at2"/>
<dbReference type="EMBL" id="JPOS01000020">
    <property type="protein sequence ID" value="KGE88118.1"/>
    <property type="molecule type" value="Genomic_DNA"/>
</dbReference>
<reference evidence="2 3" key="1">
    <citation type="journal article" date="2014" name="Int. J. Syst. Evol. Microbiol.">
        <title>Phaeodactylibacter xiamenensis gen. nov., sp. nov., a member of the family Saprospiraceae isolated from the marine alga Phaeodactylum tricornutum.</title>
        <authorList>
            <person name="Chen Z.Jr."/>
            <person name="Lei X."/>
            <person name="Lai Q."/>
            <person name="Li Y."/>
            <person name="Zhang B."/>
            <person name="Zhang J."/>
            <person name="Zhang H."/>
            <person name="Yang L."/>
            <person name="Zheng W."/>
            <person name="Tian Y."/>
            <person name="Yu Z."/>
            <person name="Xu H.Jr."/>
            <person name="Zheng T."/>
        </authorList>
    </citation>
    <scope>NUCLEOTIDE SEQUENCE [LARGE SCALE GENOMIC DNA]</scope>
    <source>
        <strain evidence="2 3">KD52</strain>
    </source>
</reference>
<sequence length="499" mass="55331">MLMLLNTAWLYAQDLHIFYDVFEDTVYYQIDGKAVAQPAVKKGQQVILHVLNYNDYIYDLELETEAEDFNVPASGSPLFGGGSSGSALAQFRSLTGGMGGTGFGLDSTRIVDQGSGMVDQANVSTATKAMARRFASHLQAMEDIESEIQELNGYLNKELQSQAFQQIALDEVRQLRQHPGLSPKKIKALSMDYLKPVLGVRRDEPLNIGEVVRRTDQSSAIQKTVEDYEQEVGQLQMELEKLEASRSVLFEAPDLPDTDRLALAVAYESAALRVAGYEEKAQSVREQLTGLESLQLRELTELGYLYEEMQEHRFEQKFVYSPDADLTTFRIRLNPVDSALQQGVRPKQLNPIKLNTYGGLKVNASVGVSFVRFFDRPQSYSVRDSFIVADDQDAFLPIISSFFHFYPQSRRQVSVGGAFGLGIGIGGDNAGLQTYFFGPSLILGQGQRVVFTTGLTGGKVERLAQGYQPGDVYDATILPTKSIYELGFFLGISFNIMGN</sequence>
<gene>
    <name evidence="2" type="ORF">IX84_09800</name>
</gene>